<evidence type="ECO:0000313" key="3">
    <source>
        <dbReference type="Proteomes" id="UP001142393"/>
    </source>
</evidence>
<sequence>MFVEYHYHCHVEEINSRPMLGRPKALLSPSYLLDGSFFLHPSPVPGKIHQAKPHHARARPVHGDATIVDLRKVSPYEPQMRTSPARACVKSRGDDKLDNSFVRYPLADENHKLEYYMQQAGSHPTESLQPKPDIALSSWNTYPGFSFEPYGLSEKSISDDDYEVWSAPYFASDPRDPAVEQSPKRTIQRHSDQAIEPPTSGVISKPDWRWKPARPLGAALDFLEKRNFSKKSSSFMHYSTFSMHYVL</sequence>
<proteinExistence type="predicted"/>
<evidence type="ECO:0000313" key="2">
    <source>
        <dbReference type="EMBL" id="KAJ3741546.1"/>
    </source>
</evidence>
<dbReference type="AlphaFoldDB" id="A0A9W8NVA3"/>
<evidence type="ECO:0000256" key="1">
    <source>
        <dbReference type="SAM" id="MobiDB-lite"/>
    </source>
</evidence>
<reference evidence="2 3" key="1">
    <citation type="journal article" date="2023" name="Proc. Natl. Acad. Sci. U.S.A.">
        <title>A global phylogenomic analysis of the shiitake genus Lentinula.</title>
        <authorList>
            <person name="Sierra-Patev S."/>
            <person name="Min B."/>
            <person name="Naranjo-Ortiz M."/>
            <person name="Looney B."/>
            <person name="Konkel Z."/>
            <person name="Slot J.C."/>
            <person name="Sakamoto Y."/>
            <person name="Steenwyk J.L."/>
            <person name="Rokas A."/>
            <person name="Carro J."/>
            <person name="Camarero S."/>
            <person name="Ferreira P."/>
            <person name="Molpeceres G."/>
            <person name="Ruiz-Duenas F.J."/>
            <person name="Serrano A."/>
            <person name="Henrissat B."/>
            <person name="Drula E."/>
            <person name="Hughes K.W."/>
            <person name="Mata J.L."/>
            <person name="Ishikawa N.K."/>
            <person name="Vargas-Isla R."/>
            <person name="Ushijima S."/>
            <person name="Smith C.A."/>
            <person name="Donoghue J."/>
            <person name="Ahrendt S."/>
            <person name="Andreopoulos W."/>
            <person name="He G."/>
            <person name="LaButti K."/>
            <person name="Lipzen A."/>
            <person name="Ng V."/>
            <person name="Riley R."/>
            <person name="Sandor L."/>
            <person name="Barry K."/>
            <person name="Martinez A.T."/>
            <person name="Xiao Y."/>
            <person name="Gibbons J.G."/>
            <person name="Terashima K."/>
            <person name="Grigoriev I.V."/>
            <person name="Hibbett D."/>
        </authorList>
    </citation>
    <scope>NUCLEOTIDE SEQUENCE [LARGE SCALE GENOMIC DNA]</scope>
    <source>
        <strain evidence="2 3">TFB7810</strain>
    </source>
</reference>
<gene>
    <name evidence="2" type="ORF">DFH05DRAFT_1506533</name>
</gene>
<protein>
    <submittedName>
        <fullName evidence="2">Uncharacterized protein</fullName>
    </submittedName>
</protein>
<name>A0A9W8NVA3_9AGAR</name>
<organism evidence="2 3">
    <name type="scientific">Lentinula detonsa</name>
    <dbReference type="NCBI Taxonomy" id="2804962"/>
    <lineage>
        <taxon>Eukaryota</taxon>
        <taxon>Fungi</taxon>
        <taxon>Dikarya</taxon>
        <taxon>Basidiomycota</taxon>
        <taxon>Agaricomycotina</taxon>
        <taxon>Agaricomycetes</taxon>
        <taxon>Agaricomycetidae</taxon>
        <taxon>Agaricales</taxon>
        <taxon>Marasmiineae</taxon>
        <taxon>Omphalotaceae</taxon>
        <taxon>Lentinula</taxon>
    </lineage>
</organism>
<accession>A0A9W8NVA3</accession>
<keyword evidence="3" id="KW-1185">Reference proteome</keyword>
<dbReference type="EMBL" id="JANVFU010000012">
    <property type="protein sequence ID" value="KAJ3741546.1"/>
    <property type="molecule type" value="Genomic_DNA"/>
</dbReference>
<comment type="caution">
    <text evidence="2">The sequence shown here is derived from an EMBL/GenBank/DDBJ whole genome shotgun (WGS) entry which is preliminary data.</text>
</comment>
<dbReference type="Proteomes" id="UP001142393">
    <property type="component" value="Unassembled WGS sequence"/>
</dbReference>
<feature type="region of interest" description="Disordered" evidence="1">
    <location>
        <begin position="175"/>
        <end position="201"/>
    </location>
</feature>